<evidence type="ECO:0000313" key="1">
    <source>
        <dbReference type="EMBL" id="ALP40439.1"/>
    </source>
</evidence>
<dbReference type="RefSeq" id="WP_060586705.1">
    <property type="nucleotide sequence ID" value="NZ_CP013067.1"/>
</dbReference>
<name>A0A0S2SFG1_9GAMM</name>
<dbReference type="EMBL" id="CP013067">
    <property type="protein sequence ID" value="ALP40439.1"/>
    <property type="molecule type" value="Genomic_DNA"/>
</dbReference>
<dbReference type="Proteomes" id="UP000058114">
    <property type="component" value="Chromosome"/>
</dbReference>
<gene>
    <name evidence="1" type="ORF">WL1483_1020</name>
</gene>
<proteinExistence type="predicted"/>
<dbReference type="KEGG" id="asr:WL1483_1020"/>
<dbReference type="PATRIC" id="fig|652.5.peg.2672"/>
<protein>
    <submittedName>
        <fullName evidence="1">Uncharacterized protein</fullName>
    </submittedName>
</protein>
<organism evidence="1 2">
    <name type="scientific">Aeromonas schubertii</name>
    <dbReference type="NCBI Taxonomy" id="652"/>
    <lineage>
        <taxon>Bacteria</taxon>
        <taxon>Pseudomonadati</taxon>
        <taxon>Pseudomonadota</taxon>
        <taxon>Gammaproteobacteria</taxon>
        <taxon>Aeromonadales</taxon>
        <taxon>Aeromonadaceae</taxon>
        <taxon>Aeromonas</taxon>
    </lineage>
</organism>
<reference evidence="2" key="1">
    <citation type="submission" date="2015-10" db="EMBL/GenBank/DDBJ databases">
        <title>Complete Genome Sequence of Aeromonas schubertii strain WL1483.</title>
        <authorList>
            <person name="Liu L."/>
        </authorList>
    </citation>
    <scope>NUCLEOTIDE SEQUENCE [LARGE SCALE GENOMIC DNA]</scope>
    <source>
        <strain evidence="2">WL1483</strain>
    </source>
</reference>
<sequence length="81" mass="9430">MNLFETMENSLNSLDSLISNNANINRYVKEYVNQTLSMFQDGLEIQSSFWFVILNYLTQRAQEGDQEAKELVSVMKRMGIE</sequence>
<dbReference type="AlphaFoldDB" id="A0A0S2SFG1"/>
<accession>A0A0S2SFG1</accession>
<evidence type="ECO:0000313" key="2">
    <source>
        <dbReference type="Proteomes" id="UP000058114"/>
    </source>
</evidence>
<reference evidence="1 2" key="2">
    <citation type="journal article" date="2016" name="Genome Announc.">
        <title>Complete Genome Sequence of the Highly Virulent Aeromonas schubertii Strain WL1483, Isolated from Diseased Snakehead Fish (Channa argus) in China.</title>
        <authorList>
            <person name="Liu L."/>
            <person name="Li N."/>
            <person name="Zhang D."/>
            <person name="Fu X."/>
            <person name="Shi C."/>
            <person name="Lin Q."/>
            <person name="Hao G."/>
        </authorList>
    </citation>
    <scope>NUCLEOTIDE SEQUENCE [LARGE SCALE GENOMIC DNA]</scope>
    <source>
        <strain evidence="1 2">WL1483</strain>
    </source>
</reference>